<evidence type="ECO:0000256" key="9">
    <source>
        <dbReference type="ARBA" id="ARBA00023002"/>
    </source>
</evidence>
<dbReference type="SUPFAM" id="SSF50022">
    <property type="entry name" value="ISP domain"/>
    <property type="match status" value="1"/>
</dbReference>
<dbReference type="Gene3D" id="2.102.10.10">
    <property type="entry name" value="Rieske [2Fe-2S] iron-sulphur domain"/>
    <property type="match status" value="1"/>
</dbReference>
<dbReference type="CDD" id="cd03469">
    <property type="entry name" value="Rieske_RO_Alpha_N"/>
    <property type="match status" value="1"/>
</dbReference>
<dbReference type="OrthoDB" id="426882at2759"/>
<dbReference type="InterPro" id="IPR036922">
    <property type="entry name" value="Rieske_2Fe-2S_sf"/>
</dbReference>
<name>A0A5J4YZB9_PORPP</name>
<dbReference type="InterPro" id="IPR001663">
    <property type="entry name" value="Rng_hydr_dOase-A"/>
</dbReference>
<proteinExistence type="inferred from homology"/>
<evidence type="ECO:0000256" key="10">
    <source>
        <dbReference type="ARBA" id="ARBA00023004"/>
    </source>
</evidence>
<evidence type="ECO:0000256" key="4">
    <source>
        <dbReference type="ARBA" id="ARBA00010848"/>
    </source>
</evidence>
<comment type="caution">
    <text evidence="14">The sequence shown here is derived from an EMBL/GenBank/DDBJ whole genome shotgun (WGS) entry which is preliminary data.</text>
</comment>
<dbReference type="EMBL" id="VRMN01000002">
    <property type="protein sequence ID" value="KAA8496438.1"/>
    <property type="molecule type" value="Genomic_DNA"/>
</dbReference>
<dbReference type="UniPathway" id="UPA00529">
    <property type="reaction ID" value="UER00430"/>
</dbReference>
<evidence type="ECO:0000256" key="12">
    <source>
        <dbReference type="ARBA" id="ARBA00049097"/>
    </source>
</evidence>
<dbReference type="PANTHER" id="PTHR43756:SF5">
    <property type="entry name" value="CHOLINE MONOOXYGENASE, CHLOROPLASTIC"/>
    <property type="match status" value="1"/>
</dbReference>
<dbReference type="InterPro" id="IPR015879">
    <property type="entry name" value="Ring_hydroxy_dOase_asu_C_dom"/>
</dbReference>
<dbReference type="SUPFAM" id="SSF55961">
    <property type="entry name" value="Bet v1-like"/>
    <property type="match status" value="1"/>
</dbReference>
<dbReference type="PROSITE" id="PS51296">
    <property type="entry name" value="RIESKE"/>
    <property type="match status" value="1"/>
</dbReference>
<keyword evidence="8" id="KW-0479">Metal-binding</keyword>
<keyword evidence="7" id="KW-0001">2Fe-2S</keyword>
<protein>
    <recommendedName>
        <fullName evidence="6">Choline monooxygenase, chloroplastic</fullName>
        <ecNumber evidence="5">1.14.15.7</ecNumber>
    </recommendedName>
</protein>
<accession>A0A5J4YZB9</accession>
<evidence type="ECO:0000256" key="8">
    <source>
        <dbReference type="ARBA" id="ARBA00022723"/>
    </source>
</evidence>
<dbReference type="Pfam" id="PF00355">
    <property type="entry name" value="Rieske"/>
    <property type="match status" value="1"/>
</dbReference>
<reference evidence="15" key="1">
    <citation type="journal article" date="2019" name="Nat. Commun.">
        <title>Expansion of phycobilisome linker gene families in mesophilic red algae.</title>
        <authorList>
            <person name="Lee J."/>
            <person name="Kim D."/>
            <person name="Bhattacharya D."/>
            <person name="Yoon H.S."/>
        </authorList>
    </citation>
    <scope>NUCLEOTIDE SEQUENCE [LARGE SCALE GENOMIC DNA]</scope>
    <source>
        <strain evidence="15">CCMP 1328</strain>
    </source>
</reference>
<gene>
    <name evidence="14" type="ORF">FVE85_0167</name>
</gene>
<sequence length="483" mass="54389">MKLIQFSMKSSWATIEVRFELASNRCTSGRRLRRSRNSRRSSSMTWVSAAVRRQLRSLRISRGDVRAFASHGADVNVRDVASLGACKIGPDGMKNGNWRFPYQEHTLKQSVALPPEVYAAREVFEIEKQTLWRNAWQFVTHESELLPSEDEASTESSTFKTFELLGYPLVAVRDGRSKTYSAFHNVCRHRAGPLEWPGSAGCLGQHGLRCKYHGWMYDLNGQLRAAPNFGDAAGFRKSDYPLLRVDMEQFRGFLLMRLIGAAAAESASVGHSAKSSFRDQYRDLVAYVAELSLERFKLHGHTSHHVACNWKVMAENYLEGYHIPTIHPALSKEMGGSLDHYEVKVHDGFVTHHIKSDTSMAHTGLWVYIWPNAAINMYKSGLSLERWIPVDEKNMRVEYLNFFDETASSEEISAAQAGTGTLTQEDANICEAVQQNLNSSGVYSAGRLSPRHEMGVHYFQSLYRANVPMESVYASSSTVRAEA</sequence>
<dbReference type="GO" id="GO:0019285">
    <property type="term" value="P:glycine betaine biosynthetic process from choline"/>
    <property type="evidence" value="ECO:0007669"/>
    <property type="project" value="UniProtKB-UniPathway"/>
</dbReference>
<dbReference type="EC" id="1.14.15.7" evidence="5"/>
<evidence type="ECO:0000256" key="6">
    <source>
        <dbReference type="ARBA" id="ARBA00014931"/>
    </source>
</evidence>
<keyword evidence="9" id="KW-0560">Oxidoreductase</keyword>
<comment type="cofactor">
    <cofactor evidence="1">
        <name>Fe cation</name>
        <dbReference type="ChEBI" id="CHEBI:24875"/>
    </cofactor>
</comment>
<dbReference type="Pfam" id="PF00848">
    <property type="entry name" value="Ring_hydroxyl_A"/>
    <property type="match status" value="2"/>
</dbReference>
<evidence type="ECO:0000256" key="3">
    <source>
        <dbReference type="ARBA" id="ARBA00004866"/>
    </source>
</evidence>
<comment type="pathway">
    <text evidence="3">Amine and polyamine biosynthesis; betaine biosynthesis via choline pathway; betaine aldehyde from choline (monooxygenase route): step 1/1.</text>
</comment>
<dbReference type="Proteomes" id="UP000324585">
    <property type="component" value="Unassembled WGS sequence"/>
</dbReference>
<keyword evidence="15" id="KW-1185">Reference proteome</keyword>
<dbReference type="GO" id="GO:0019133">
    <property type="term" value="F:choline monooxygenase activity"/>
    <property type="evidence" value="ECO:0007669"/>
    <property type="project" value="UniProtKB-EC"/>
</dbReference>
<organism evidence="14 15">
    <name type="scientific">Porphyridium purpureum</name>
    <name type="common">Red alga</name>
    <name type="synonym">Porphyridium cruentum</name>
    <dbReference type="NCBI Taxonomy" id="35688"/>
    <lineage>
        <taxon>Eukaryota</taxon>
        <taxon>Rhodophyta</taxon>
        <taxon>Bangiophyceae</taxon>
        <taxon>Porphyridiales</taxon>
        <taxon>Porphyridiaceae</taxon>
        <taxon>Porphyridium</taxon>
    </lineage>
</organism>
<dbReference type="GO" id="GO:0051213">
    <property type="term" value="F:dioxygenase activity"/>
    <property type="evidence" value="ECO:0007669"/>
    <property type="project" value="UniProtKB-KW"/>
</dbReference>
<feature type="domain" description="Rieske" evidence="13">
    <location>
        <begin position="137"/>
        <end position="256"/>
    </location>
</feature>
<comment type="function">
    <text evidence="2">Catalyzes the first step of the osmoprotectant glycine betaine synthesis.</text>
</comment>
<dbReference type="OMA" id="SEVECNW"/>
<comment type="catalytic activity">
    <reaction evidence="12">
        <text>choline + 2 reduced [2Fe-2S]-[ferredoxin] + O2 + 2 H(+) = betaine aldehyde hydrate + 2 oxidized [2Fe-2S]-[ferredoxin] + H2O</text>
        <dbReference type="Rhea" id="RHEA:17769"/>
        <dbReference type="Rhea" id="RHEA-COMP:10000"/>
        <dbReference type="Rhea" id="RHEA-COMP:10001"/>
        <dbReference type="ChEBI" id="CHEBI:15354"/>
        <dbReference type="ChEBI" id="CHEBI:15377"/>
        <dbReference type="ChEBI" id="CHEBI:15378"/>
        <dbReference type="ChEBI" id="CHEBI:15379"/>
        <dbReference type="ChEBI" id="CHEBI:15870"/>
        <dbReference type="ChEBI" id="CHEBI:33737"/>
        <dbReference type="ChEBI" id="CHEBI:33738"/>
        <dbReference type="EC" id="1.14.15.7"/>
    </reaction>
</comment>
<evidence type="ECO:0000256" key="11">
    <source>
        <dbReference type="ARBA" id="ARBA00023014"/>
    </source>
</evidence>
<evidence type="ECO:0000256" key="5">
    <source>
        <dbReference type="ARBA" id="ARBA00012763"/>
    </source>
</evidence>
<dbReference type="AlphaFoldDB" id="A0A5J4YZB9"/>
<evidence type="ECO:0000259" key="13">
    <source>
        <dbReference type="PROSITE" id="PS51296"/>
    </source>
</evidence>
<evidence type="ECO:0000313" key="15">
    <source>
        <dbReference type="Proteomes" id="UP000324585"/>
    </source>
</evidence>
<evidence type="ECO:0000256" key="2">
    <source>
        <dbReference type="ARBA" id="ARBA00002149"/>
    </source>
</evidence>
<evidence type="ECO:0000313" key="14">
    <source>
        <dbReference type="EMBL" id="KAA8496438.1"/>
    </source>
</evidence>
<keyword evidence="14" id="KW-0223">Dioxygenase</keyword>
<dbReference type="PANTHER" id="PTHR43756">
    <property type="entry name" value="CHOLINE MONOOXYGENASE, CHLOROPLASTIC"/>
    <property type="match status" value="1"/>
</dbReference>
<dbReference type="GO" id="GO:0051537">
    <property type="term" value="F:2 iron, 2 sulfur cluster binding"/>
    <property type="evidence" value="ECO:0007669"/>
    <property type="project" value="UniProtKB-KW"/>
</dbReference>
<keyword evidence="10" id="KW-0408">Iron</keyword>
<evidence type="ECO:0000256" key="7">
    <source>
        <dbReference type="ARBA" id="ARBA00022714"/>
    </source>
</evidence>
<dbReference type="Gene3D" id="3.90.380.10">
    <property type="entry name" value="Naphthalene 1,2-dioxygenase Alpha Subunit, Chain A, domain 1"/>
    <property type="match status" value="2"/>
</dbReference>
<dbReference type="InterPro" id="IPR017941">
    <property type="entry name" value="Rieske_2Fe-2S"/>
</dbReference>
<dbReference type="GO" id="GO:0005506">
    <property type="term" value="F:iron ion binding"/>
    <property type="evidence" value="ECO:0007669"/>
    <property type="project" value="InterPro"/>
</dbReference>
<keyword evidence="11" id="KW-0411">Iron-sulfur</keyword>
<comment type="similarity">
    <text evidence="4">Belongs to the choline monooxygenase family.</text>
</comment>
<evidence type="ECO:0000256" key="1">
    <source>
        <dbReference type="ARBA" id="ARBA00001962"/>
    </source>
</evidence>